<reference evidence="14 15" key="1">
    <citation type="submission" date="2016-10" db="EMBL/GenBank/DDBJ databases">
        <authorList>
            <person name="de Groot N.N."/>
        </authorList>
    </citation>
    <scope>NUCLEOTIDE SEQUENCE [LARGE SCALE GENOMIC DNA]</scope>
    <source>
        <strain evidence="14 15">DSM 29619</strain>
    </source>
</reference>
<dbReference type="GO" id="GO:0004497">
    <property type="term" value="F:monooxygenase activity"/>
    <property type="evidence" value="ECO:0007669"/>
    <property type="project" value="UniProtKB-KW"/>
</dbReference>
<feature type="transmembrane region" description="Helical" evidence="12">
    <location>
        <begin position="88"/>
        <end position="105"/>
    </location>
</feature>
<evidence type="ECO:0000256" key="3">
    <source>
        <dbReference type="ARBA" id="ARBA00022475"/>
    </source>
</evidence>
<dbReference type="Proteomes" id="UP000231644">
    <property type="component" value="Unassembled WGS sequence"/>
</dbReference>
<evidence type="ECO:0000256" key="12">
    <source>
        <dbReference type="SAM" id="Phobius"/>
    </source>
</evidence>
<evidence type="ECO:0000259" key="13">
    <source>
        <dbReference type="Pfam" id="PF00487"/>
    </source>
</evidence>
<dbReference type="EMBL" id="FOLX01000001">
    <property type="protein sequence ID" value="SFC91610.1"/>
    <property type="molecule type" value="Genomic_DNA"/>
</dbReference>
<evidence type="ECO:0000256" key="11">
    <source>
        <dbReference type="ARBA" id="ARBA00023136"/>
    </source>
</evidence>
<proteinExistence type="inferred from homology"/>
<feature type="transmembrane region" description="Helical" evidence="12">
    <location>
        <begin position="12"/>
        <end position="40"/>
    </location>
</feature>
<dbReference type="GO" id="GO:0046872">
    <property type="term" value="F:metal ion binding"/>
    <property type="evidence" value="ECO:0007669"/>
    <property type="project" value="UniProtKB-KW"/>
</dbReference>
<keyword evidence="9" id="KW-0408">Iron</keyword>
<dbReference type="PANTHER" id="PTHR38674:SF1">
    <property type="entry name" value="ALKANE 1-MONOOXYGENASE 1"/>
    <property type="match status" value="1"/>
</dbReference>
<evidence type="ECO:0000256" key="7">
    <source>
        <dbReference type="ARBA" id="ARBA00022989"/>
    </source>
</evidence>
<dbReference type="InterPro" id="IPR033885">
    <property type="entry name" value="AlkB/XylM"/>
</dbReference>
<keyword evidence="4" id="KW-0997">Cell inner membrane</keyword>
<comment type="similarity">
    <text evidence="2">Belongs to the fatty acid desaturase type 1 family. AlkB subfamily.</text>
</comment>
<feature type="domain" description="Fatty acid desaturase" evidence="13">
    <location>
        <begin position="90"/>
        <end position="300"/>
    </location>
</feature>
<dbReference type="GO" id="GO:0005886">
    <property type="term" value="C:plasma membrane"/>
    <property type="evidence" value="ECO:0007669"/>
    <property type="project" value="UniProtKB-SubCell"/>
</dbReference>
<evidence type="ECO:0000256" key="8">
    <source>
        <dbReference type="ARBA" id="ARBA00023002"/>
    </source>
</evidence>
<dbReference type="RefSeq" id="WP_093447036.1">
    <property type="nucleotide sequence ID" value="NZ_FNZG01000001.1"/>
</dbReference>
<dbReference type="PANTHER" id="PTHR38674">
    <property type="entry name" value="ALKANE 1-MONOOXYGENASE 1"/>
    <property type="match status" value="1"/>
</dbReference>
<dbReference type="CDD" id="cd03512">
    <property type="entry name" value="Alkane-hydroxylase"/>
    <property type="match status" value="1"/>
</dbReference>
<dbReference type="GO" id="GO:0006629">
    <property type="term" value="P:lipid metabolic process"/>
    <property type="evidence" value="ECO:0007669"/>
    <property type="project" value="InterPro"/>
</dbReference>
<dbReference type="STRING" id="517719.SAMN05421762_2732"/>
<keyword evidence="8" id="KW-0560">Oxidoreductase</keyword>
<accession>A0A1I1NCY4</accession>
<gene>
    <name evidence="14" type="ORF">SAMN05421762_2732</name>
</gene>
<dbReference type="OrthoDB" id="4759734at2"/>
<evidence type="ECO:0000256" key="10">
    <source>
        <dbReference type="ARBA" id="ARBA00023033"/>
    </source>
</evidence>
<keyword evidence="6" id="KW-0479">Metal-binding</keyword>
<feature type="transmembrane region" description="Helical" evidence="12">
    <location>
        <begin position="61"/>
        <end position="82"/>
    </location>
</feature>
<dbReference type="InterPro" id="IPR005804">
    <property type="entry name" value="FA_desaturase_dom"/>
</dbReference>
<keyword evidence="10 14" id="KW-0503">Monooxygenase</keyword>
<keyword evidence="15" id="KW-1185">Reference proteome</keyword>
<dbReference type="AlphaFoldDB" id="A0A1I1NCY4"/>
<evidence type="ECO:0000256" key="5">
    <source>
        <dbReference type="ARBA" id="ARBA00022692"/>
    </source>
</evidence>
<keyword evidence="7 12" id="KW-1133">Transmembrane helix</keyword>
<feature type="transmembrane region" description="Helical" evidence="12">
    <location>
        <begin position="201"/>
        <end position="218"/>
    </location>
</feature>
<keyword evidence="3" id="KW-1003">Cell membrane</keyword>
<organism evidence="14 15">
    <name type="scientific">Pseudooceanicola nitratireducens</name>
    <dbReference type="NCBI Taxonomy" id="517719"/>
    <lineage>
        <taxon>Bacteria</taxon>
        <taxon>Pseudomonadati</taxon>
        <taxon>Pseudomonadota</taxon>
        <taxon>Alphaproteobacteria</taxon>
        <taxon>Rhodobacterales</taxon>
        <taxon>Paracoccaceae</taxon>
        <taxon>Pseudooceanicola</taxon>
    </lineage>
</organism>
<evidence type="ECO:0000256" key="2">
    <source>
        <dbReference type="ARBA" id="ARBA00010823"/>
    </source>
</evidence>
<evidence type="ECO:0000256" key="9">
    <source>
        <dbReference type="ARBA" id="ARBA00023004"/>
    </source>
</evidence>
<name>A0A1I1NCY4_9RHOB</name>
<evidence type="ECO:0000313" key="15">
    <source>
        <dbReference type="Proteomes" id="UP000231644"/>
    </source>
</evidence>
<evidence type="ECO:0000256" key="1">
    <source>
        <dbReference type="ARBA" id="ARBA00004429"/>
    </source>
</evidence>
<keyword evidence="11 12" id="KW-0472">Membrane</keyword>
<evidence type="ECO:0000256" key="4">
    <source>
        <dbReference type="ARBA" id="ARBA00022519"/>
    </source>
</evidence>
<feature type="transmembrane region" description="Helical" evidence="12">
    <location>
        <begin position="224"/>
        <end position="244"/>
    </location>
</feature>
<sequence length="341" mass="37642">MIGFLIATLSPIPLLILASAMGGAVAWAVLAYLTVFTALLDHVLPQNWRNHDATEEFRAGHGLSIALGVMHLFLMVIAVRYLGGPGGAEGWGVLPAVLAFGVYFGQVSHPNAHELIHRSGKEAVQLGKIVYTSLLFGHHASSHPKVHHVYVATPYDPNTALLGESFYRFFVRAWIGSFREGMRIETHDLRRAGRPLTSHPYIGYVLGALAMIGLAWLLAGAEGIGILVAIAGFAQVQILLSDYVQHYGLEREERSDGKLAPVRAQHSWNSPHRVTSAMMLNASRHSDHHMHPGRIYPSLQIDPDIMPILPRSLPVMAMIALVPGWWRRVMNPHLLEWQSDI</sequence>
<evidence type="ECO:0000313" key="14">
    <source>
        <dbReference type="EMBL" id="SFC91610.1"/>
    </source>
</evidence>
<dbReference type="Pfam" id="PF00487">
    <property type="entry name" value="FA_desaturase"/>
    <property type="match status" value="1"/>
</dbReference>
<keyword evidence="5 12" id="KW-0812">Transmembrane</keyword>
<evidence type="ECO:0000256" key="6">
    <source>
        <dbReference type="ARBA" id="ARBA00022723"/>
    </source>
</evidence>
<comment type="subcellular location">
    <subcellularLocation>
        <location evidence="1">Cell inner membrane</location>
        <topology evidence="1">Multi-pass membrane protein</topology>
    </subcellularLocation>
</comment>
<protein>
    <submittedName>
        <fullName evidence="14">Alkane 1-monooxygenase</fullName>
    </submittedName>
</protein>